<name>A0A3N0EIX7_SINP1</name>
<gene>
    <name evidence="1" type="ORF">ED312_09570</name>
</gene>
<evidence type="ECO:0000313" key="2">
    <source>
        <dbReference type="Proteomes" id="UP000267469"/>
    </source>
</evidence>
<dbReference type="InterPro" id="IPR041662">
    <property type="entry name" value="SusD-like_2"/>
</dbReference>
<accession>A0A3N0EIX7</accession>
<protein>
    <submittedName>
        <fullName evidence="1">SusD/RagB family nutrient-binding outer membrane lipoprotein</fullName>
    </submittedName>
</protein>
<comment type="caution">
    <text evidence="1">The sequence shown here is derived from an EMBL/GenBank/DDBJ whole genome shotgun (WGS) entry which is preliminary data.</text>
</comment>
<keyword evidence="1" id="KW-0449">Lipoprotein</keyword>
<dbReference type="AlphaFoldDB" id="A0A3N0EIX7"/>
<dbReference type="Gene3D" id="1.25.40.390">
    <property type="match status" value="1"/>
</dbReference>
<proteinExistence type="predicted"/>
<reference evidence="1 2" key="1">
    <citation type="submission" date="2018-10" db="EMBL/GenBank/DDBJ databases">
        <title>Sinomicrobium pectinilyticum sp. nov., a pectinase-producing bacterium isolated from alkaline and saline soil, and emended description of the genus Sinomicrobium.</title>
        <authorList>
            <person name="Cheng B."/>
            <person name="Li C."/>
            <person name="Lai Q."/>
            <person name="Du M."/>
            <person name="Shao Z."/>
            <person name="Xu P."/>
            <person name="Yang C."/>
        </authorList>
    </citation>
    <scope>NUCLEOTIDE SEQUENCE [LARGE SCALE GENOMIC DNA]</scope>
    <source>
        <strain evidence="1 2">5DNS001</strain>
    </source>
</reference>
<dbReference type="EMBL" id="RJTM01000068">
    <property type="protein sequence ID" value="RNL87866.1"/>
    <property type="molecule type" value="Genomic_DNA"/>
</dbReference>
<dbReference type="Proteomes" id="UP000267469">
    <property type="component" value="Unassembled WGS sequence"/>
</dbReference>
<dbReference type="RefSeq" id="WP_123215783.1">
    <property type="nucleotide sequence ID" value="NZ_RJTM01000068.1"/>
</dbReference>
<dbReference type="InterPro" id="IPR011990">
    <property type="entry name" value="TPR-like_helical_dom_sf"/>
</dbReference>
<evidence type="ECO:0000313" key="1">
    <source>
        <dbReference type="EMBL" id="RNL87866.1"/>
    </source>
</evidence>
<organism evidence="1 2">
    <name type="scientific">Sinomicrobium pectinilyticum</name>
    <dbReference type="NCBI Taxonomy" id="1084421"/>
    <lineage>
        <taxon>Bacteria</taxon>
        <taxon>Pseudomonadati</taxon>
        <taxon>Bacteroidota</taxon>
        <taxon>Flavobacteriia</taxon>
        <taxon>Flavobacteriales</taxon>
        <taxon>Flavobacteriaceae</taxon>
        <taxon>Sinomicrobium</taxon>
    </lineage>
</organism>
<dbReference type="Pfam" id="PF12771">
    <property type="entry name" value="SusD-like_2"/>
    <property type="match status" value="1"/>
</dbReference>
<keyword evidence="2" id="KW-1185">Reference proteome</keyword>
<dbReference type="SUPFAM" id="SSF48452">
    <property type="entry name" value="TPR-like"/>
    <property type="match status" value="1"/>
</dbReference>
<sequence length="495" mass="56372">MLKKSLFLVIVLLGMCRCTDNFEEINTNPNDPVNVDAAYLMSSVIVNTAYNLTEENVGGVMGIPSRYVTRVIHNGDDTYRWDAESWGFAFNNLINNEDLLQQARAEEDTHLEAIGLIMKGYLFGILTDTYGDVPFENAFGAPGENYTSAYSRQEDVYNTILGYFDRANALLQEDGRLSLYAAFDPMFEGDVLKWRKLANSLHLRYLLRISQKNEEALDTMQMILNNNDRYPLILSNEDNAFLPYLGVRKTDSSPLGSYDGDFYDRRPSKIFVDFLLERNDPRLPVWVRPVANPDAGTVDNNEYVGLPLAIFGATNYNGTTNHLNYESSNYSEFSSVFHDDSNPLFNAVIFPACETYFILTELVEVHKLNYGGTPAGELYLEGIRTSMSQYRVEAEAEATGYYTQSLVAYDGTLEQILAQKWVSMLFVGGSETWFDHRRTGYPVFPFGDLSIRDEIPYRMPYPADEASYNAENYEQAIENQGWSDDSNYEKMWLLK</sequence>
<dbReference type="OrthoDB" id="725917at2"/>